<dbReference type="InterPro" id="IPR039261">
    <property type="entry name" value="FNR_nucleotide-bd"/>
</dbReference>
<evidence type="ECO:0000313" key="2">
    <source>
        <dbReference type="EMBL" id="QDV86196.1"/>
    </source>
</evidence>
<name>A0ABX5XY21_9BACT</name>
<accession>A0ABX5XY21</accession>
<feature type="region of interest" description="Disordered" evidence="1">
    <location>
        <begin position="1"/>
        <end position="24"/>
    </location>
</feature>
<proteinExistence type="predicted"/>
<evidence type="ECO:0000313" key="3">
    <source>
        <dbReference type="Proteomes" id="UP000318081"/>
    </source>
</evidence>
<protein>
    <submittedName>
        <fullName evidence="2">Flavohemoprotein</fullName>
        <ecNumber evidence="2">1.14.12.17</ecNumber>
    </submittedName>
</protein>
<reference evidence="2 3" key="1">
    <citation type="submission" date="2019-02" db="EMBL/GenBank/DDBJ databases">
        <title>Deep-cultivation of Planctomycetes and their phenomic and genomic characterization uncovers novel biology.</title>
        <authorList>
            <person name="Wiegand S."/>
            <person name="Jogler M."/>
            <person name="Boedeker C."/>
            <person name="Pinto D."/>
            <person name="Vollmers J."/>
            <person name="Rivas-Marin E."/>
            <person name="Kohn T."/>
            <person name="Peeters S.H."/>
            <person name="Heuer A."/>
            <person name="Rast P."/>
            <person name="Oberbeckmann S."/>
            <person name="Bunk B."/>
            <person name="Jeske O."/>
            <person name="Meyerdierks A."/>
            <person name="Storesund J.E."/>
            <person name="Kallscheuer N."/>
            <person name="Luecker S."/>
            <person name="Lage O.M."/>
            <person name="Pohl T."/>
            <person name="Merkel B.J."/>
            <person name="Hornburger P."/>
            <person name="Mueller R.-W."/>
            <person name="Bruemmer F."/>
            <person name="Labrenz M."/>
            <person name="Spormann A.M."/>
            <person name="Op den Camp H."/>
            <person name="Overmann J."/>
            <person name="Amann R."/>
            <person name="Jetten M.S.M."/>
            <person name="Mascher T."/>
            <person name="Medema M.H."/>
            <person name="Devos D.P."/>
            <person name="Kaster A.-K."/>
            <person name="Ovreas L."/>
            <person name="Rohde M."/>
            <person name="Galperin M.Y."/>
            <person name="Jogler C."/>
        </authorList>
    </citation>
    <scope>NUCLEOTIDE SEQUENCE [LARGE SCALE GENOMIC DNA]</scope>
    <source>
        <strain evidence="2 3">TBK1r</strain>
    </source>
</reference>
<keyword evidence="2" id="KW-0560">Oxidoreductase</keyword>
<organism evidence="2 3">
    <name type="scientific">Stieleria magnilauensis</name>
    <dbReference type="NCBI Taxonomy" id="2527963"/>
    <lineage>
        <taxon>Bacteria</taxon>
        <taxon>Pseudomonadati</taxon>
        <taxon>Planctomycetota</taxon>
        <taxon>Planctomycetia</taxon>
        <taxon>Pirellulales</taxon>
        <taxon>Pirellulaceae</taxon>
        <taxon>Stieleria</taxon>
    </lineage>
</organism>
<evidence type="ECO:0000256" key="1">
    <source>
        <dbReference type="SAM" id="MobiDB-lite"/>
    </source>
</evidence>
<dbReference type="GO" id="GO:0008941">
    <property type="term" value="F:nitric oxide dioxygenase NAD(P)H activity"/>
    <property type="evidence" value="ECO:0007669"/>
    <property type="project" value="UniProtKB-EC"/>
</dbReference>
<gene>
    <name evidence="2" type="primary">hmp_4</name>
    <name evidence="2" type="ORF">TBK1r_52140</name>
</gene>
<dbReference type="SUPFAM" id="SSF52343">
    <property type="entry name" value="Ferredoxin reductase-like, C-terminal NADP-linked domain"/>
    <property type="match status" value="1"/>
</dbReference>
<keyword evidence="3" id="KW-1185">Reference proteome</keyword>
<dbReference type="EC" id="1.14.12.17" evidence="2"/>
<dbReference type="Proteomes" id="UP000318081">
    <property type="component" value="Chromosome"/>
</dbReference>
<sequence length="86" mass="9465">MQLKKGITCRSDRPVASSRSTLKTPTADQLSYAGGIGVTPLPLDGDVENKRCDDVGFVTTELLRRWTPFADAEFYFCGPKEELQPA</sequence>
<dbReference type="EMBL" id="CP036432">
    <property type="protein sequence ID" value="QDV86196.1"/>
    <property type="molecule type" value="Genomic_DNA"/>
</dbReference>